<reference evidence="7" key="1">
    <citation type="journal article" date="2019" name="Int. J. Syst. Evol. Microbiol.">
        <title>The Global Catalogue of Microorganisms (GCM) 10K type strain sequencing project: providing services to taxonomists for standard genome sequencing and annotation.</title>
        <authorList>
            <consortium name="The Broad Institute Genomics Platform"/>
            <consortium name="The Broad Institute Genome Sequencing Center for Infectious Disease"/>
            <person name="Wu L."/>
            <person name="Ma J."/>
        </authorList>
    </citation>
    <scope>NUCLEOTIDE SEQUENCE [LARGE SCALE GENOMIC DNA]</scope>
    <source>
        <strain evidence="7">JCM 16014</strain>
    </source>
</reference>
<feature type="region of interest" description="Disordered" evidence="4">
    <location>
        <begin position="253"/>
        <end position="289"/>
    </location>
</feature>
<protein>
    <recommendedName>
        <fullName evidence="5">Peptidase C14 caspase domain-containing protein</fullName>
    </recommendedName>
</protein>
<evidence type="ECO:0000313" key="7">
    <source>
        <dbReference type="Proteomes" id="UP001500751"/>
    </source>
</evidence>
<evidence type="ECO:0000256" key="4">
    <source>
        <dbReference type="SAM" id="MobiDB-lite"/>
    </source>
</evidence>
<sequence>MADRAFDFSRSTAVLIGTSEYSTLVPLPAAAHSLERMRRLLTSPLCGWPESRVHVFFNERTPSDLPERLGRRLQEARDVALFYYVGHGQAEDPDEQLCLGLTDSQSVFGRRATTSLTFDSVRRSLQQSDAAVKIVILDCCFAGLSVYNDGGLGVVVRATGAGVFTVAASDKSHSAWSETEQTAGVPHTYFTKYLAEIVEQGIAGQSAALRLDTIVERLVDRLKADGRTAPTYMNRDSGGSWLFARNAAYVPGDRSEHEEKSSSEAPPRPGPGGGPWTVRGPSAVRTLGPDQSKRTINAMAWLTHCYGVAFSPDGSYLATAAADFWVRVWNVKTGKVVRRLKRHFGRTRSVAFSPDGRTLAVAAGSEIRLWDWRNGEITKILFDHTGVVYSVAFTHDPDGEVLLASGSRDAAARLWNLKTGEVRRLKHARGDVRAVEFSPDDQTLASVGADESVRLWDTATGTLRHTLTGHQASVTSVAFSPDGRTVASGSWDKTVRLWTRETGIANEPLGHDGSVYDVAFTPDGRYLASVDTNYVIWLWDLANAGLRIDSIGVGGLVGAIAISPDGSVLAGVQSDGQLRRWGIHGSSIAPS</sequence>
<evidence type="ECO:0000256" key="1">
    <source>
        <dbReference type="ARBA" id="ARBA00022574"/>
    </source>
</evidence>
<feature type="repeat" description="WD" evidence="3">
    <location>
        <begin position="340"/>
        <end position="380"/>
    </location>
</feature>
<dbReference type="InterPro" id="IPR019775">
    <property type="entry name" value="WD40_repeat_CS"/>
</dbReference>
<feature type="repeat" description="WD" evidence="3">
    <location>
        <begin position="381"/>
        <end position="425"/>
    </location>
</feature>
<dbReference type="Proteomes" id="UP001500751">
    <property type="component" value="Unassembled WGS sequence"/>
</dbReference>
<dbReference type="SUPFAM" id="SSF50978">
    <property type="entry name" value="WD40 repeat-like"/>
    <property type="match status" value="1"/>
</dbReference>
<dbReference type="PRINTS" id="PR00320">
    <property type="entry name" value="GPROTEINBRPT"/>
</dbReference>
<dbReference type="InterPro" id="IPR011600">
    <property type="entry name" value="Pept_C14_caspase"/>
</dbReference>
<dbReference type="NCBIfam" id="NF047832">
    <property type="entry name" value="caspase_w_EACC1"/>
    <property type="match status" value="1"/>
</dbReference>
<dbReference type="PROSITE" id="PS50294">
    <property type="entry name" value="WD_REPEATS_REGION"/>
    <property type="match status" value="4"/>
</dbReference>
<dbReference type="RefSeq" id="WP_344663495.1">
    <property type="nucleotide sequence ID" value="NZ_BAAAQN010000001.1"/>
</dbReference>
<keyword evidence="1 3" id="KW-0853">WD repeat</keyword>
<evidence type="ECO:0000259" key="5">
    <source>
        <dbReference type="Pfam" id="PF00656"/>
    </source>
</evidence>
<feature type="compositionally biased region" description="Basic and acidic residues" evidence="4">
    <location>
        <begin position="253"/>
        <end position="262"/>
    </location>
</feature>
<feature type="repeat" description="WD" evidence="3">
    <location>
        <begin position="508"/>
        <end position="541"/>
    </location>
</feature>
<dbReference type="InterPro" id="IPR020472">
    <property type="entry name" value="WD40_PAC1"/>
</dbReference>
<dbReference type="Pfam" id="PF00400">
    <property type="entry name" value="WD40"/>
    <property type="match status" value="6"/>
</dbReference>
<evidence type="ECO:0000256" key="3">
    <source>
        <dbReference type="PROSITE-ProRule" id="PRU00221"/>
    </source>
</evidence>
<dbReference type="PROSITE" id="PS00678">
    <property type="entry name" value="WD_REPEATS_1"/>
    <property type="match status" value="4"/>
</dbReference>
<dbReference type="SMART" id="SM00320">
    <property type="entry name" value="WD40"/>
    <property type="match status" value="7"/>
</dbReference>
<evidence type="ECO:0000313" key="6">
    <source>
        <dbReference type="EMBL" id="GAA2011267.1"/>
    </source>
</evidence>
<feature type="repeat" description="WD" evidence="3">
    <location>
        <begin position="308"/>
        <end position="339"/>
    </location>
</feature>
<proteinExistence type="predicted"/>
<gene>
    <name evidence="6" type="ORF">GCM10009839_01670</name>
</gene>
<name>A0ABP5EYM0_9ACTN</name>
<feature type="domain" description="Peptidase C14 caspase" evidence="5">
    <location>
        <begin position="11"/>
        <end position="222"/>
    </location>
</feature>
<dbReference type="InterPro" id="IPR029030">
    <property type="entry name" value="Caspase-like_dom_sf"/>
</dbReference>
<feature type="repeat" description="WD" evidence="3">
    <location>
        <begin position="425"/>
        <end position="466"/>
    </location>
</feature>
<dbReference type="CDD" id="cd00200">
    <property type="entry name" value="WD40"/>
    <property type="match status" value="1"/>
</dbReference>
<evidence type="ECO:0000256" key="2">
    <source>
        <dbReference type="ARBA" id="ARBA00022737"/>
    </source>
</evidence>
<dbReference type="PANTHER" id="PTHR22847">
    <property type="entry name" value="WD40 REPEAT PROTEIN"/>
    <property type="match status" value="1"/>
</dbReference>
<keyword evidence="2" id="KW-0677">Repeat</keyword>
<accession>A0ABP5EYM0</accession>
<organism evidence="6 7">
    <name type="scientific">Catenulispora yoronensis</name>
    <dbReference type="NCBI Taxonomy" id="450799"/>
    <lineage>
        <taxon>Bacteria</taxon>
        <taxon>Bacillati</taxon>
        <taxon>Actinomycetota</taxon>
        <taxon>Actinomycetes</taxon>
        <taxon>Catenulisporales</taxon>
        <taxon>Catenulisporaceae</taxon>
        <taxon>Catenulispora</taxon>
    </lineage>
</organism>
<dbReference type="PROSITE" id="PS50082">
    <property type="entry name" value="WD_REPEATS_2"/>
    <property type="match status" value="6"/>
</dbReference>
<dbReference type="Gene3D" id="2.130.10.10">
    <property type="entry name" value="YVTN repeat-like/Quinoprotein amine dehydrogenase"/>
    <property type="match status" value="3"/>
</dbReference>
<dbReference type="Pfam" id="PF00656">
    <property type="entry name" value="Peptidase_C14"/>
    <property type="match status" value="1"/>
</dbReference>
<dbReference type="Gene3D" id="3.40.50.1460">
    <property type="match status" value="1"/>
</dbReference>
<feature type="repeat" description="WD" evidence="3">
    <location>
        <begin position="467"/>
        <end position="498"/>
    </location>
</feature>
<dbReference type="InterPro" id="IPR015943">
    <property type="entry name" value="WD40/YVTN_repeat-like_dom_sf"/>
</dbReference>
<comment type="caution">
    <text evidence="6">The sequence shown here is derived from an EMBL/GenBank/DDBJ whole genome shotgun (WGS) entry which is preliminary data.</text>
</comment>
<dbReference type="InterPro" id="IPR036322">
    <property type="entry name" value="WD40_repeat_dom_sf"/>
</dbReference>
<dbReference type="PANTHER" id="PTHR22847:SF637">
    <property type="entry name" value="WD REPEAT DOMAIN 5B"/>
    <property type="match status" value="1"/>
</dbReference>
<dbReference type="SUPFAM" id="SSF52129">
    <property type="entry name" value="Caspase-like"/>
    <property type="match status" value="1"/>
</dbReference>
<dbReference type="EMBL" id="BAAAQN010000001">
    <property type="protein sequence ID" value="GAA2011267.1"/>
    <property type="molecule type" value="Genomic_DNA"/>
</dbReference>
<dbReference type="InterPro" id="IPR001680">
    <property type="entry name" value="WD40_rpt"/>
</dbReference>
<keyword evidence="7" id="KW-1185">Reference proteome</keyword>